<gene>
    <name evidence="2" type="ORF">SAMN05421786_11546</name>
</gene>
<dbReference type="OrthoDB" id="1065075at2"/>
<name>A0A1N7QS78_9FLAO</name>
<protein>
    <recommendedName>
        <fullName evidence="4">Phage protein D</fullName>
    </recommendedName>
</protein>
<keyword evidence="1" id="KW-0175">Coiled coil</keyword>
<keyword evidence="3" id="KW-1185">Reference proteome</keyword>
<dbReference type="Proteomes" id="UP000186744">
    <property type="component" value="Unassembled WGS sequence"/>
</dbReference>
<evidence type="ECO:0008006" key="4">
    <source>
        <dbReference type="Google" id="ProtNLM"/>
    </source>
</evidence>
<dbReference type="STRING" id="373668.SAMN05421786_11546"/>
<evidence type="ECO:0000313" key="3">
    <source>
        <dbReference type="Proteomes" id="UP000186744"/>
    </source>
</evidence>
<evidence type="ECO:0000256" key="1">
    <source>
        <dbReference type="SAM" id="Coils"/>
    </source>
</evidence>
<dbReference type="EMBL" id="FTOL01000015">
    <property type="protein sequence ID" value="SIT25646.1"/>
    <property type="molecule type" value="Genomic_DNA"/>
</dbReference>
<accession>A0A1N7QS78</accession>
<reference evidence="3" key="1">
    <citation type="submission" date="2017-01" db="EMBL/GenBank/DDBJ databases">
        <authorList>
            <person name="Varghese N."/>
            <person name="Submissions S."/>
        </authorList>
    </citation>
    <scope>NUCLEOTIDE SEQUENCE [LARGE SCALE GENOMIC DNA]</scope>
    <source>
        <strain evidence="3">DSM 18017</strain>
    </source>
</reference>
<dbReference type="AlphaFoldDB" id="A0A1N7QS78"/>
<dbReference type="RefSeq" id="WP_076554169.1">
    <property type="nucleotide sequence ID" value="NZ_FTOL01000015.1"/>
</dbReference>
<proteinExistence type="predicted"/>
<evidence type="ECO:0000313" key="2">
    <source>
        <dbReference type="EMBL" id="SIT25646.1"/>
    </source>
</evidence>
<feature type="coiled-coil region" evidence="1">
    <location>
        <begin position="240"/>
        <end position="267"/>
    </location>
</feature>
<organism evidence="2 3">
    <name type="scientific">Chryseobacterium ureilyticum</name>
    <dbReference type="NCBI Taxonomy" id="373668"/>
    <lineage>
        <taxon>Bacteria</taxon>
        <taxon>Pseudomonadati</taxon>
        <taxon>Bacteroidota</taxon>
        <taxon>Flavobacteriia</taxon>
        <taxon>Flavobacteriales</taxon>
        <taxon>Weeksellaceae</taxon>
        <taxon>Chryseobacterium group</taxon>
        <taxon>Chryseobacterium</taxon>
    </lineage>
</organism>
<sequence length="365" mass="41808">MAFYLTSDISIGEHTKVKPNKVSWKTDVGSFIDSCSITLPRISHMINENKDQTFDKNTPDKKKLIYEFKEGDRVSVHLGYNNKNEKRFVGFVRNVKLGVPVELECEGYGYQLYDIIFNKTYATVTVKQLLQDVTTGTDIKLSAELPDIPLKNVRFKNATGIQVLEYLKKECQLAVYFNFDELYVGTLFGKVQTRAKVKIGWNTVKDDDFQKRKVDKNVKIVVREKDQKGEVTKTKNNLKKTDAQKEAERIKKEKELQEKALNRITKKYDDEKEVKIKPGIPSKYVQEIVNRLQIKENYKGYEGNLQLFLIPYVTKGMVLEVDGGMYPEKTGHYFVESVSGEFGMSGGRQTAKLGFIWDGNTGTTP</sequence>